<organism evidence="2 3">
    <name type="scientific">Plesiocystis pacifica SIR-1</name>
    <dbReference type="NCBI Taxonomy" id="391625"/>
    <lineage>
        <taxon>Bacteria</taxon>
        <taxon>Pseudomonadati</taxon>
        <taxon>Myxococcota</taxon>
        <taxon>Polyangia</taxon>
        <taxon>Nannocystales</taxon>
        <taxon>Nannocystaceae</taxon>
        <taxon>Plesiocystis</taxon>
    </lineage>
</organism>
<comment type="caution">
    <text evidence="2">The sequence shown here is derived from an EMBL/GenBank/DDBJ whole genome shotgun (WGS) entry which is preliminary data.</text>
</comment>
<dbReference type="Proteomes" id="UP000005801">
    <property type="component" value="Unassembled WGS sequence"/>
</dbReference>
<name>A6G8E1_9BACT</name>
<proteinExistence type="predicted"/>
<gene>
    <name evidence="2" type="ORF">PPSIR1_01452</name>
</gene>
<accession>A6G8E1</accession>
<protein>
    <recommendedName>
        <fullName evidence="4">Lipoprotein</fullName>
    </recommendedName>
</protein>
<evidence type="ECO:0000313" key="2">
    <source>
        <dbReference type="EMBL" id="EDM77851.1"/>
    </source>
</evidence>
<reference evidence="2 3" key="1">
    <citation type="submission" date="2007-06" db="EMBL/GenBank/DDBJ databases">
        <authorList>
            <person name="Shimkets L."/>
            <person name="Ferriera S."/>
            <person name="Johnson J."/>
            <person name="Kravitz S."/>
            <person name="Beeson K."/>
            <person name="Sutton G."/>
            <person name="Rogers Y.-H."/>
            <person name="Friedman R."/>
            <person name="Frazier M."/>
            <person name="Venter J.C."/>
        </authorList>
    </citation>
    <scope>NUCLEOTIDE SEQUENCE [LARGE SCALE GENOMIC DNA]</scope>
    <source>
        <strain evidence="2 3">SIR-1</strain>
    </source>
</reference>
<keyword evidence="3" id="KW-1185">Reference proteome</keyword>
<dbReference type="PROSITE" id="PS51257">
    <property type="entry name" value="PROKAR_LIPOPROTEIN"/>
    <property type="match status" value="1"/>
</dbReference>
<sequence length="156" mass="16886">MRTKLLAITIGALALACTHEPRPGESVGEVCTLANDGEEVTASGYVVAPFLTVSCKYDCSVDLSPSRERTEPSFSLDFPVGDGPGTMDPIGWKGEKPTQFGQIQELKRSDFRLRDDTGTPFTLGDVVRVTGVLESRMVSNGERLVCTMDVSKVEKL</sequence>
<dbReference type="EMBL" id="ABCS01000039">
    <property type="protein sequence ID" value="EDM77851.1"/>
    <property type="molecule type" value="Genomic_DNA"/>
</dbReference>
<dbReference type="AlphaFoldDB" id="A6G8E1"/>
<evidence type="ECO:0000313" key="3">
    <source>
        <dbReference type="Proteomes" id="UP000005801"/>
    </source>
</evidence>
<evidence type="ECO:0008006" key="4">
    <source>
        <dbReference type="Google" id="ProtNLM"/>
    </source>
</evidence>
<evidence type="ECO:0000256" key="1">
    <source>
        <dbReference type="SAM" id="MobiDB-lite"/>
    </source>
</evidence>
<feature type="region of interest" description="Disordered" evidence="1">
    <location>
        <begin position="68"/>
        <end position="89"/>
    </location>
</feature>
<dbReference type="RefSeq" id="WP_006972986.1">
    <property type="nucleotide sequence ID" value="NZ_ABCS01000039.1"/>
</dbReference>